<evidence type="ECO:0000313" key="6">
    <source>
        <dbReference type="EMBL" id="OQR75572.1"/>
    </source>
</evidence>
<dbReference type="InterPro" id="IPR036235">
    <property type="entry name" value="Ribosomal_bL12_oligo_N_sf"/>
</dbReference>
<evidence type="ECO:0000256" key="3">
    <source>
        <dbReference type="ARBA" id="ARBA00023274"/>
    </source>
</evidence>
<keyword evidence="3" id="KW-0687">Ribonucleoprotein</keyword>
<dbReference type="InParanoid" id="A0A1V9XQA5"/>
<reference evidence="6 7" key="1">
    <citation type="journal article" date="2017" name="Gigascience">
        <title>Draft genome of the honey bee ectoparasitic mite, Tropilaelaps mercedesae, is shaped by the parasitic life history.</title>
        <authorList>
            <person name="Dong X."/>
            <person name="Armstrong S.D."/>
            <person name="Xia D."/>
            <person name="Makepeace B.L."/>
            <person name="Darby A.C."/>
            <person name="Kadowaki T."/>
        </authorList>
    </citation>
    <scope>NUCLEOTIDE SEQUENCE [LARGE SCALE GENOMIC DNA]</scope>
    <source>
        <strain evidence="6">Wuxi-XJTLU</strain>
    </source>
</reference>
<evidence type="ECO:0000313" key="7">
    <source>
        <dbReference type="Proteomes" id="UP000192247"/>
    </source>
</evidence>
<evidence type="ECO:0000259" key="5">
    <source>
        <dbReference type="Pfam" id="PF16320"/>
    </source>
</evidence>
<dbReference type="EMBL" id="MNPL01006170">
    <property type="protein sequence ID" value="OQR75572.1"/>
    <property type="molecule type" value="Genomic_DNA"/>
</dbReference>
<dbReference type="PANTHER" id="PTHR45987:SF4">
    <property type="entry name" value="LARGE RIBOSOMAL SUBUNIT PROTEIN BL12M"/>
    <property type="match status" value="1"/>
</dbReference>
<dbReference type="OrthoDB" id="250175at2759"/>
<dbReference type="InterPro" id="IPR013823">
    <property type="entry name" value="Ribosomal_bL12_C"/>
</dbReference>
<dbReference type="InterPro" id="IPR008932">
    <property type="entry name" value="Ribosomal_bL12_oligo"/>
</dbReference>
<dbReference type="GO" id="GO:0003729">
    <property type="term" value="F:mRNA binding"/>
    <property type="evidence" value="ECO:0007669"/>
    <property type="project" value="TreeGrafter"/>
</dbReference>
<dbReference type="Gene3D" id="1.20.5.710">
    <property type="entry name" value="Single helix bin"/>
    <property type="match status" value="1"/>
</dbReference>
<dbReference type="Proteomes" id="UP000192247">
    <property type="component" value="Unassembled WGS sequence"/>
</dbReference>
<dbReference type="FunCoup" id="A0A1V9XQA5">
    <property type="interactions" value="1316"/>
</dbReference>
<dbReference type="Pfam" id="PF00542">
    <property type="entry name" value="Ribosomal_L12"/>
    <property type="match status" value="1"/>
</dbReference>
<dbReference type="SUPFAM" id="SSF48300">
    <property type="entry name" value="Ribosomal protein L7/12, oligomerisation (N-terminal) domain"/>
    <property type="match status" value="1"/>
</dbReference>
<feature type="domain" description="Large ribosomal subunit protein bL12 C-terminal" evidence="4">
    <location>
        <begin position="156"/>
        <end position="223"/>
    </location>
</feature>
<dbReference type="FunFam" id="3.30.1390.10:FF:000001">
    <property type="entry name" value="50S ribosomal protein L7/L12"/>
    <property type="match status" value="1"/>
</dbReference>
<comment type="similarity">
    <text evidence="1">Belongs to the bacterial ribosomal protein bL12 family.</text>
</comment>
<dbReference type="SUPFAM" id="SSF54736">
    <property type="entry name" value="ClpS-like"/>
    <property type="match status" value="1"/>
</dbReference>
<dbReference type="Gene3D" id="3.30.1390.10">
    <property type="match status" value="1"/>
</dbReference>
<name>A0A1V9XQA5_9ACAR</name>
<keyword evidence="2 6" id="KW-0689">Ribosomal protein</keyword>
<protein>
    <submittedName>
        <fullName evidence="6">39S ribosomal protein L12</fullName>
    </submittedName>
</protein>
<keyword evidence="7" id="KW-1185">Reference proteome</keyword>
<dbReference type="GO" id="GO:0006412">
    <property type="term" value="P:translation"/>
    <property type="evidence" value="ECO:0007669"/>
    <property type="project" value="InterPro"/>
</dbReference>
<sequence length="224" mass="24359">MLSILKHPILHLDRMRATHRSSSTMALRIASFAMKNKANLCIQRFASAQHVGASPPTISRCLPASIGLATPSPDRCLSAIPQPVPVGAAKEYPEKIYNIVSEISKLSLIEIADLNELLKKTLNIQDTPMMAMPVGAPAPVVAEEDDNKVQAVQTSFTVKLLKFDDTKKIALIKELKNVMEGMNLVQAKKFVEEAPKVVMADLSKDEAEKLKKTLEAAGGSCEIV</sequence>
<dbReference type="STRING" id="418985.A0A1V9XQA5"/>
<dbReference type="CDD" id="cd00387">
    <property type="entry name" value="Ribosomal_L7_L12"/>
    <property type="match status" value="1"/>
</dbReference>
<dbReference type="GO" id="GO:0005762">
    <property type="term" value="C:mitochondrial large ribosomal subunit"/>
    <property type="evidence" value="ECO:0007669"/>
    <property type="project" value="TreeGrafter"/>
</dbReference>
<organism evidence="6 7">
    <name type="scientific">Tropilaelaps mercedesae</name>
    <dbReference type="NCBI Taxonomy" id="418985"/>
    <lineage>
        <taxon>Eukaryota</taxon>
        <taxon>Metazoa</taxon>
        <taxon>Ecdysozoa</taxon>
        <taxon>Arthropoda</taxon>
        <taxon>Chelicerata</taxon>
        <taxon>Arachnida</taxon>
        <taxon>Acari</taxon>
        <taxon>Parasitiformes</taxon>
        <taxon>Mesostigmata</taxon>
        <taxon>Gamasina</taxon>
        <taxon>Dermanyssoidea</taxon>
        <taxon>Laelapidae</taxon>
        <taxon>Tropilaelaps</taxon>
    </lineage>
</organism>
<gene>
    <name evidence="6" type="ORF">BIW11_08331</name>
</gene>
<dbReference type="PANTHER" id="PTHR45987">
    <property type="entry name" value="39S RIBOSOMAL PROTEIN L12"/>
    <property type="match status" value="1"/>
</dbReference>
<evidence type="ECO:0000256" key="2">
    <source>
        <dbReference type="ARBA" id="ARBA00022980"/>
    </source>
</evidence>
<dbReference type="InterPro" id="IPR014719">
    <property type="entry name" value="Ribosomal_bL12_C/ClpS-like"/>
</dbReference>
<dbReference type="InterPro" id="IPR000206">
    <property type="entry name" value="Ribosomal_bL12"/>
</dbReference>
<dbReference type="AlphaFoldDB" id="A0A1V9XQA5"/>
<dbReference type="Pfam" id="PF16320">
    <property type="entry name" value="Ribosomal_L12_N"/>
    <property type="match status" value="1"/>
</dbReference>
<accession>A0A1V9XQA5</accession>
<evidence type="ECO:0000256" key="1">
    <source>
        <dbReference type="ARBA" id="ARBA00007197"/>
    </source>
</evidence>
<feature type="domain" description="Large ribosomal subunit protein bL12 oligomerization" evidence="5">
    <location>
        <begin position="95"/>
        <end position="138"/>
    </location>
</feature>
<proteinExistence type="inferred from homology"/>
<comment type="caution">
    <text evidence="6">The sequence shown here is derived from an EMBL/GenBank/DDBJ whole genome shotgun (WGS) entry which is preliminary data.</text>
</comment>
<evidence type="ECO:0000259" key="4">
    <source>
        <dbReference type="Pfam" id="PF00542"/>
    </source>
</evidence>
<dbReference type="GO" id="GO:0003735">
    <property type="term" value="F:structural constituent of ribosome"/>
    <property type="evidence" value="ECO:0007669"/>
    <property type="project" value="InterPro"/>
</dbReference>